<dbReference type="VEuPathDB" id="FungiDB:I7I52_12345"/>
<name>A0A8H7YAB5_AJECA</name>
<accession>A0A8H7YAB5</accession>
<feature type="compositionally biased region" description="Low complexity" evidence="1">
    <location>
        <begin position="386"/>
        <end position="412"/>
    </location>
</feature>
<feature type="compositionally biased region" description="Polar residues" evidence="1">
    <location>
        <begin position="189"/>
        <end position="201"/>
    </location>
</feature>
<dbReference type="Proteomes" id="UP000670092">
    <property type="component" value="Unassembled WGS sequence"/>
</dbReference>
<feature type="compositionally biased region" description="Low complexity" evidence="1">
    <location>
        <begin position="353"/>
        <end position="363"/>
    </location>
</feature>
<comment type="caution">
    <text evidence="2">The sequence shown here is derived from an EMBL/GenBank/DDBJ whole genome shotgun (WGS) entry which is preliminary data.</text>
</comment>
<evidence type="ECO:0000313" key="3">
    <source>
        <dbReference type="Proteomes" id="UP000670092"/>
    </source>
</evidence>
<sequence>MPSSTRDPSSSSASSSTHSSSAGRSSSKPSFKLTNPLVLKLSSSLLSRFPSVPGPTTEEPSPEDNGRNNAIKSKPSSSPSPSSSSSSSSPSSTSASASAAAVTPTVVAPVSFADHASDATSTPTTQSDAQRRKGIPGPKPGSKRGLGQGVDLNTTPKLRGKPGPKKKPRLEDGSIDPSARPNLNGIGTGNASTSTGGQAPTPSHKLGPKANQGAINAGLRALDRTGKPCRKWERKTFNLKSFTGVVWQVPTWAAPPKADAAVAVDVVDGVSIMEDVRPTATSGKGAQGKEQHGKNKQQSASGGGKDAGGATTTTNITNGTGAAASTPTSALALADSSDAPATDEADGKMNHSIKTTTATNAITNEEKKGLNHIRDGDGQEAEGEADVTMATTTNTNANSDNNHNGNIDSSNTAEGSPTAVSVAVAS</sequence>
<dbReference type="GO" id="GO:0031011">
    <property type="term" value="C:Ino80 complex"/>
    <property type="evidence" value="ECO:0007669"/>
    <property type="project" value="InterPro"/>
</dbReference>
<feature type="compositionally biased region" description="Basic and acidic residues" evidence="1">
    <location>
        <begin position="364"/>
        <end position="377"/>
    </location>
</feature>
<dbReference type="AlphaFoldDB" id="A0A8H7YAB5"/>
<feature type="compositionally biased region" description="Basic residues" evidence="1">
    <location>
        <begin position="158"/>
        <end position="168"/>
    </location>
</feature>
<dbReference type="Pfam" id="PF08193">
    <property type="entry name" value="INO80_Ies4"/>
    <property type="match status" value="1"/>
</dbReference>
<evidence type="ECO:0000313" key="2">
    <source>
        <dbReference type="EMBL" id="KAG5288759.1"/>
    </source>
</evidence>
<dbReference type="OrthoDB" id="4093188at2759"/>
<reference evidence="2 3" key="1">
    <citation type="submission" date="2021-01" db="EMBL/GenBank/DDBJ databases">
        <title>Chromosome-level genome assembly of a human fungal pathogen reveals clustering of transcriptionally co-regulated genes.</title>
        <authorList>
            <person name="Voorhies M."/>
            <person name="Cohen S."/>
            <person name="Shea T.P."/>
            <person name="Petrus S."/>
            <person name="Munoz J.F."/>
            <person name="Poplawski S."/>
            <person name="Goldman W.E."/>
            <person name="Michael T."/>
            <person name="Cuomo C.A."/>
            <person name="Sil A."/>
            <person name="Beyhan S."/>
        </authorList>
    </citation>
    <scope>NUCLEOTIDE SEQUENCE [LARGE SCALE GENOMIC DNA]</scope>
    <source>
        <strain evidence="2 3">G184AR</strain>
    </source>
</reference>
<feature type="region of interest" description="Disordered" evidence="1">
    <location>
        <begin position="1"/>
        <end position="32"/>
    </location>
</feature>
<protein>
    <submittedName>
        <fullName evidence="2">INO80 complex subunit Ies4 domain-containing protein, nitrosative stress-induced transcript</fullName>
    </submittedName>
</protein>
<dbReference type="EMBL" id="JAEVHI010000006">
    <property type="protein sequence ID" value="KAG5288759.1"/>
    <property type="molecule type" value="Genomic_DNA"/>
</dbReference>
<gene>
    <name evidence="2" type="primary">NIT64</name>
    <name evidence="2" type="ORF">I7I52_12345</name>
</gene>
<organism evidence="2 3">
    <name type="scientific">Ajellomyces capsulatus</name>
    <name type="common">Darling's disease fungus</name>
    <name type="synonym">Histoplasma capsulatum</name>
    <dbReference type="NCBI Taxonomy" id="5037"/>
    <lineage>
        <taxon>Eukaryota</taxon>
        <taxon>Fungi</taxon>
        <taxon>Dikarya</taxon>
        <taxon>Ascomycota</taxon>
        <taxon>Pezizomycotina</taxon>
        <taxon>Eurotiomycetes</taxon>
        <taxon>Eurotiomycetidae</taxon>
        <taxon>Onygenales</taxon>
        <taxon>Ajellomycetaceae</taxon>
        <taxon>Histoplasma</taxon>
    </lineage>
</organism>
<dbReference type="GO" id="GO:0006338">
    <property type="term" value="P:chromatin remodeling"/>
    <property type="evidence" value="ECO:0007669"/>
    <property type="project" value="InterPro"/>
</dbReference>
<feature type="region of interest" description="Disordered" evidence="1">
    <location>
        <begin position="279"/>
        <end position="426"/>
    </location>
</feature>
<evidence type="ECO:0000256" key="1">
    <source>
        <dbReference type="SAM" id="MobiDB-lite"/>
    </source>
</evidence>
<feature type="region of interest" description="Disordered" evidence="1">
    <location>
        <begin position="47"/>
        <end position="228"/>
    </location>
</feature>
<dbReference type="PANTHER" id="PTHR28061">
    <property type="entry name" value="INO EIGHTY SUBUNIT 4"/>
    <property type="match status" value="1"/>
</dbReference>
<feature type="compositionally biased region" description="Polar residues" evidence="1">
    <location>
        <begin position="118"/>
        <end position="128"/>
    </location>
</feature>
<feature type="compositionally biased region" description="Low complexity" evidence="1">
    <location>
        <begin position="1"/>
        <end position="30"/>
    </location>
</feature>
<feature type="compositionally biased region" description="Low complexity" evidence="1">
    <location>
        <begin position="308"/>
        <end position="342"/>
    </location>
</feature>
<proteinExistence type="predicted"/>
<dbReference type="PANTHER" id="PTHR28061:SF1">
    <property type="entry name" value="INO80 COMPLEX SUBUNIT 4"/>
    <property type="match status" value="1"/>
</dbReference>
<dbReference type="InterPro" id="IPR013175">
    <property type="entry name" value="INO80_su_Ies4"/>
</dbReference>
<feature type="compositionally biased region" description="Low complexity" evidence="1">
    <location>
        <begin position="75"/>
        <end position="111"/>
    </location>
</feature>